<dbReference type="InterPro" id="IPR029055">
    <property type="entry name" value="Ntn_hydrolases_N"/>
</dbReference>
<dbReference type="PANTHER" id="PTHR43284">
    <property type="entry name" value="ASPARAGINE SYNTHETASE (GLUTAMINE-HYDROLYZING)"/>
    <property type="match status" value="1"/>
</dbReference>
<comment type="pathway">
    <text evidence="1">Amino-acid biosynthesis; L-asparagine biosynthesis; L-asparagine from L-aspartate (L-Gln route): step 1/1.</text>
</comment>
<dbReference type="InterPro" id="IPR017932">
    <property type="entry name" value="GATase_2_dom"/>
</dbReference>
<keyword evidence="6" id="KW-0315">Glutamine amidotransferase</keyword>
<evidence type="ECO:0000256" key="4">
    <source>
        <dbReference type="ARBA" id="ARBA00022741"/>
    </source>
</evidence>
<feature type="binding site" evidence="8">
    <location>
        <position position="97"/>
    </location>
    <ligand>
        <name>L-glutamine</name>
        <dbReference type="ChEBI" id="CHEBI:58359"/>
    </ligand>
</feature>
<comment type="similarity">
    <text evidence="2">Belongs to the asparagine synthetase family.</text>
</comment>
<dbReference type="CDD" id="cd00712">
    <property type="entry name" value="AsnB"/>
    <property type="match status" value="1"/>
</dbReference>
<dbReference type="Pfam" id="PF00733">
    <property type="entry name" value="Asn_synthase"/>
    <property type="match status" value="1"/>
</dbReference>
<dbReference type="EMBL" id="CP036422">
    <property type="protein sequence ID" value="QFU74594.1"/>
    <property type="molecule type" value="Genomic_DNA"/>
</dbReference>
<name>A0A5P9NHA7_9GAMM</name>
<evidence type="ECO:0000256" key="1">
    <source>
        <dbReference type="ARBA" id="ARBA00005187"/>
    </source>
</evidence>
<gene>
    <name evidence="10" type="ORF">EY643_02400</name>
</gene>
<dbReference type="PIRSF" id="PIRSF001589">
    <property type="entry name" value="Asn_synthetase_glu-h"/>
    <property type="match status" value="1"/>
</dbReference>
<dbReference type="RefSeq" id="WP_152660706.1">
    <property type="nucleotide sequence ID" value="NZ_CP036422.1"/>
</dbReference>
<evidence type="ECO:0000313" key="11">
    <source>
        <dbReference type="Proteomes" id="UP000326287"/>
    </source>
</evidence>
<dbReference type="Gene3D" id="3.60.20.10">
    <property type="entry name" value="Glutamine Phosphoribosylpyrophosphate, subunit 1, domain 1"/>
    <property type="match status" value="1"/>
</dbReference>
<dbReference type="GO" id="GO:0006529">
    <property type="term" value="P:asparagine biosynthetic process"/>
    <property type="evidence" value="ECO:0007669"/>
    <property type="project" value="InterPro"/>
</dbReference>
<evidence type="ECO:0000256" key="5">
    <source>
        <dbReference type="ARBA" id="ARBA00022840"/>
    </source>
</evidence>
<dbReference type="GO" id="GO:0004066">
    <property type="term" value="F:asparagine synthase (glutamine-hydrolyzing) activity"/>
    <property type="evidence" value="ECO:0007669"/>
    <property type="project" value="UniProtKB-EC"/>
</dbReference>
<evidence type="ECO:0000256" key="8">
    <source>
        <dbReference type="PIRSR" id="PIRSR001589-2"/>
    </source>
</evidence>
<feature type="domain" description="Glutamine amidotransferase type-2" evidence="9">
    <location>
        <begin position="2"/>
        <end position="212"/>
    </location>
</feature>
<dbReference type="InterPro" id="IPR001962">
    <property type="entry name" value="Asn_synthase"/>
</dbReference>
<dbReference type="InterPro" id="IPR006426">
    <property type="entry name" value="Asn_synth_AEB"/>
</dbReference>
<keyword evidence="11" id="KW-1185">Reference proteome</keyword>
<dbReference type="SUPFAM" id="SSF56235">
    <property type="entry name" value="N-terminal nucleophile aminohydrolases (Ntn hydrolases)"/>
    <property type="match status" value="1"/>
</dbReference>
<evidence type="ECO:0000256" key="2">
    <source>
        <dbReference type="ARBA" id="ARBA00005752"/>
    </source>
</evidence>
<evidence type="ECO:0000256" key="3">
    <source>
        <dbReference type="ARBA" id="ARBA00012737"/>
    </source>
</evidence>
<dbReference type="InterPro" id="IPR051786">
    <property type="entry name" value="ASN_synthetase/amidase"/>
</dbReference>
<evidence type="ECO:0000313" key="10">
    <source>
        <dbReference type="EMBL" id="QFU74594.1"/>
    </source>
</evidence>
<accession>A0A5P9NHA7</accession>
<evidence type="ECO:0000256" key="6">
    <source>
        <dbReference type="ARBA" id="ARBA00022962"/>
    </source>
</evidence>
<organism evidence="10 11">
    <name type="scientific">Halioglobus maricola</name>
    <dbReference type="NCBI Taxonomy" id="2601894"/>
    <lineage>
        <taxon>Bacteria</taxon>
        <taxon>Pseudomonadati</taxon>
        <taxon>Pseudomonadota</taxon>
        <taxon>Gammaproteobacteria</taxon>
        <taxon>Cellvibrionales</taxon>
        <taxon>Halieaceae</taxon>
        <taxon>Halioglobus</taxon>
    </lineage>
</organism>
<dbReference type="EC" id="6.3.5.4" evidence="3"/>
<dbReference type="InterPro" id="IPR033738">
    <property type="entry name" value="AsnB_N"/>
</dbReference>
<protein>
    <recommendedName>
        <fullName evidence="3">asparagine synthase (glutamine-hydrolyzing)</fullName>
        <ecNumber evidence="3">6.3.5.4</ecNumber>
    </recommendedName>
</protein>
<evidence type="ECO:0000256" key="7">
    <source>
        <dbReference type="ARBA" id="ARBA00048741"/>
    </source>
</evidence>
<comment type="catalytic activity">
    <reaction evidence="7">
        <text>L-aspartate + L-glutamine + ATP + H2O = L-asparagine + L-glutamate + AMP + diphosphate + H(+)</text>
        <dbReference type="Rhea" id="RHEA:12228"/>
        <dbReference type="ChEBI" id="CHEBI:15377"/>
        <dbReference type="ChEBI" id="CHEBI:15378"/>
        <dbReference type="ChEBI" id="CHEBI:29985"/>
        <dbReference type="ChEBI" id="CHEBI:29991"/>
        <dbReference type="ChEBI" id="CHEBI:30616"/>
        <dbReference type="ChEBI" id="CHEBI:33019"/>
        <dbReference type="ChEBI" id="CHEBI:58048"/>
        <dbReference type="ChEBI" id="CHEBI:58359"/>
        <dbReference type="ChEBI" id="CHEBI:456215"/>
        <dbReference type="EC" id="6.3.5.4"/>
    </reaction>
</comment>
<reference evidence="10 11" key="1">
    <citation type="submission" date="2019-02" db="EMBL/GenBank/DDBJ databases">
        <authorList>
            <person name="Li S.-H."/>
        </authorList>
    </citation>
    <scope>NUCLEOTIDE SEQUENCE [LARGE SCALE GENOMIC DNA]</scope>
    <source>
        <strain evidence="10 11">IMCC14385</strain>
    </source>
</reference>
<keyword evidence="4 8" id="KW-0547">Nucleotide-binding</keyword>
<keyword evidence="5 8" id="KW-0067">ATP-binding</keyword>
<sequence>MSGIFGLVSSENLPGIPGKLTLMAAQLTHRGPDGIRHWHRGPVGFGHAMLAATPEAVNEQLPFWAADAALAITADARLDNREELLRTLALPDHSLPDSQIILHAYLRWGEECPAHLLGDFAFAIWDESQQLLFFARDHMGCKPFYYALINGGMVFGSSALAVAAVPDVGACLNDARVADFLVQHLEGVDKTCSFFNEVSRLPPAHCGTWRCGQMAMRRYWQLTVKPELQLASDEEYLEAFEEVCTEAVRCRMRSAQKPFFTLSGGLDSSTIAALARNVAGQEQSLSIAVVAGIRAETAGCLESECIEAVIAQGGCEPRFFELGELEQWGLASELFFQNMEDPFDQYMSTSTVSALIAAQAGSRVLLDGIDGDLVAGLPHSYPDDLLAAGRVFEAWRETRALCSNAYMGTASAGGMFLRSLLRPLLPARLVADRRRRLQRSHLRASCTDAMLSGDFAERVGLAARFDTLQAGLNSGEDAPLNERQLATLEAAYLTAAIERYERAASYFGVEARHPLLDIRVQEFCLRLPARLKMRSGWTKYGLRLLAQKYLPPQVAWRRGIGIELGWPINLELMQRYFAKHGADVAVVVERVRPFLDPAIAEEALALRPGTHAQDSDLLDRWWRWYSMGRFLSKVNDVSHE</sequence>
<dbReference type="Proteomes" id="UP000326287">
    <property type="component" value="Chromosome"/>
</dbReference>
<dbReference type="PROSITE" id="PS51278">
    <property type="entry name" value="GATASE_TYPE_2"/>
    <property type="match status" value="1"/>
</dbReference>
<dbReference type="InterPro" id="IPR014729">
    <property type="entry name" value="Rossmann-like_a/b/a_fold"/>
</dbReference>
<dbReference type="PANTHER" id="PTHR43284:SF1">
    <property type="entry name" value="ASPARAGINE SYNTHETASE"/>
    <property type="match status" value="1"/>
</dbReference>
<proteinExistence type="inferred from homology"/>
<dbReference type="SUPFAM" id="SSF52402">
    <property type="entry name" value="Adenine nucleotide alpha hydrolases-like"/>
    <property type="match status" value="1"/>
</dbReference>
<dbReference type="OrthoDB" id="9763290at2"/>
<dbReference type="KEGG" id="halc:EY643_02400"/>
<evidence type="ECO:0000259" key="9">
    <source>
        <dbReference type="PROSITE" id="PS51278"/>
    </source>
</evidence>
<dbReference type="GO" id="GO:0005524">
    <property type="term" value="F:ATP binding"/>
    <property type="evidence" value="ECO:0007669"/>
    <property type="project" value="UniProtKB-KW"/>
</dbReference>
<dbReference type="Gene3D" id="3.40.50.620">
    <property type="entry name" value="HUPs"/>
    <property type="match status" value="2"/>
</dbReference>
<dbReference type="AlphaFoldDB" id="A0A5P9NHA7"/>
<dbReference type="Pfam" id="PF13537">
    <property type="entry name" value="GATase_7"/>
    <property type="match status" value="1"/>
</dbReference>